<reference evidence="5 6" key="1">
    <citation type="journal article" date="2005" name="Nucleic Acids Res.">
        <title>The genome sequence of Xanthomonas oryzae pathovar oryzae KACC10331, the bacterial blight pathogen of rice.</title>
        <authorList>
            <person name="Lee B.M."/>
            <person name="Park Y.J."/>
            <person name="Park D.S."/>
            <person name="Kang H.W."/>
            <person name="Kim J.G."/>
            <person name="Song E.S."/>
            <person name="Park I.C."/>
            <person name="Yoon U.H."/>
            <person name="Hahn J.H."/>
            <person name="Koo B.S."/>
            <person name="Lee G.B."/>
            <person name="Kim H."/>
            <person name="Park H.S."/>
            <person name="Yoon K.O."/>
            <person name="Kim J.H."/>
            <person name="Jung C.H."/>
            <person name="Koh N.H."/>
            <person name="Seo J.S."/>
            <person name="Go S.J."/>
        </authorList>
    </citation>
    <scope>NUCLEOTIDE SEQUENCE [LARGE SCALE GENOMIC DNA]</scope>
    <source>
        <strain evidence="6">KACC10331 / KXO85</strain>
    </source>
</reference>
<comment type="similarity">
    <text evidence="1 3">Belongs to the short-chain dehydrogenases/reductases (SDR) family.</text>
</comment>
<dbReference type="InterPro" id="IPR036291">
    <property type="entry name" value="NAD(P)-bd_dom_sf"/>
</dbReference>
<dbReference type="PANTHER" id="PTHR44196:SF2">
    <property type="entry name" value="SHORT-CHAIN DEHYDROGENASE-RELATED"/>
    <property type="match status" value="1"/>
</dbReference>
<dbReference type="Gene3D" id="3.40.50.720">
    <property type="entry name" value="NAD(P)-binding Rossmann-like Domain"/>
    <property type="match status" value="1"/>
</dbReference>
<dbReference type="Proteomes" id="UP000006735">
    <property type="component" value="Chromosome"/>
</dbReference>
<accession>Q5GXS8</accession>
<evidence type="ECO:0000313" key="6">
    <source>
        <dbReference type="Proteomes" id="UP000006735"/>
    </source>
</evidence>
<dbReference type="SMART" id="SM00822">
    <property type="entry name" value="PKS_KR"/>
    <property type="match status" value="1"/>
</dbReference>
<evidence type="ECO:0000256" key="2">
    <source>
        <dbReference type="ARBA" id="ARBA00023002"/>
    </source>
</evidence>
<organism evidence="5 6">
    <name type="scientific">Xanthomonas oryzae pv. oryzae (strain KACC10331 / KXO85)</name>
    <dbReference type="NCBI Taxonomy" id="291331"/>
    <lineage>
        <taxon>Bacteria</taxon>
        <taxon>Pseudomonadati</taxon>
        <taxon>Pseudomonadota</taxon>
        <taxon>Gammaproteobacteria</taxon>
        <taxon>Lysobacterales</taxon>
        <taxon>Lysobacteraceae</taxon>
        <taxon>Xanthomonas</taxon>
    </lineage>
</organism>
<dbReference type="GO" id="GO:0016491">
    <property type="term" value="F:oxidoreductase activity"/>
    <property type="evidence" value="ECO:0007669"/>
    <property type="project" value="UniProtKB-KW"/>
</dbReference>
<dbReference type="EMBL" id="AE013598">
    <property type="protein sequence ID" value="AAW76493.1"/>
    <property type="molecule type" value="Genomic_DNA"/>
</dbReference>
<gene>
    <name evidence="5" type="primary">DltE</name>
    <name evidence="5" type="ordered locus">XOO3239</name>
</gene>
<dbReference type="STRING" id="291331.XOO3239"/>
<dbReference type="CDD" id="cd05233">
    <property type="entry name" value="SDR_c"/>
    <property type="match status" value="1"/>
</dbReference>
<evidence type="ECO:0000259" key="4">
    <source>
        <dbReference type="SMART" id="SM00822"/>
    </source>
</evidence>
<dbReference type="GO" id="GO:0016020">
    <property type="term" value="C:membrane"/>
    <property type="evidence" value="ECO:0007669"/>
    <property type="project" value="TreeGrafter"/>
</dbReference>
<evidence type="ECO:0000313" key="5">
    <source>
        <dbReference type="EMBL" id="AAW76493.1"/>
    </source>
</evidence>
<dbReference type="AlphaFoldDB" id="Q5GXS8"/>
<dbReference type="PIRSF" id="PIRSF000126">
    <property type="entry name" value="11-beta-HSD1"/>
    <property type="match status" value="1"/>
</dbReference>
<keyword evidence="2" id="KW-0560">Oxidoreductase</keyword>
<evidence type="ECO:0000256" key="3">
    <source>
        <dbReference type="RuleBase" id="RU000363"/>
    </source>
</evidence>
<dbReference type="KEGG" id="xoo:XOO3239"/>
<dbReference type="PRINTS" id="PR00081">
    <property type="entry name" value="GDHRDH"/>
</dbReference>
<dbReference type="Pfam" id="PF00106">
    <property type="entry name" value="adh_short"/>
    <property type="match status" value="1"/>
</dbReference>
<proteinExistence type="inferred from homology"/>
<dbReference type="InterPro" id="IPR002347">
    <property type="entry name" value="SDR_fam"/>
</dbReference>
<dbReference type="PANTHER" id="PTHR44196">
    <property type="entry name" value="DEHYDROGENASE/REDUCTASE SDR FAMILY MEMBER 7B"/>
    <property type="match status" value="1"/>
</dbReference>
<dbReference type="SUPFAM" id="SSF51735">
    <property type="entry name" value="NAD(P)-binding Rossmann-fold domains"/>
    <property type="match status" value="1"/>
</dbReference>
<sequence length="289" mass="31402">MPCRQPAHFYPPHLSPLPLQEPAMSVSPVFALITGASSGIGREIARAYAKRGVPLLLTARREDRLHGLADQLRSAVRVEVLPADLADPAATEALATQIQRNGWTVGTLVNNAGYGVPGRYLHNDWATHARFLQVMVTAVCELTWRLLPMIRASGQGRILNVASFAALSPSADRQTLYAASKSFMLRFSESLALENADCGVKVCALCPGFAWSEFHDVTGTRNAMSALPAWAWLQADAVAEYGIAALERGQVLAVPGWGYRLVNAALRLLPHAFALRMMARGSHRVRPLD</sequence>
<evidence type="ECO:0000256" key="1">
    <source>
        <dbReference type="ARBA" id="ARBA00006484"/>
    </source>
</evidence>
<dbReference type="HOGENOM" id="CLU_010194_2_1_6"/>
<feature type="domain" description="Ketoreductase" evidence="4">
    <location>
        <begin position="29"/>
        <end position="214"/>
    </location>
</feature>
<name>Q5GXS8_XANOR</name>
<protein>
    <submittedName>
        <fullName evidence="5">Short-chain dehydrogenases of various substrate specificities</fullName>
    </submittedName>
</protein>
<dbReference type="PRINTS" id="PR00080">
    <property type="entry name" value="SDRFAMILY"/>
</dbReference>
<dbReference type="InterPro" id="IPR057326">
    <property type="entry name" value="KR_dom"/>
</dbReference>
<keyword evidence="6" id="KW-1185">Reference proteome</keyword>